<gene>
    <name evidence="2" type="ORF">CARN6_1661</name>
</gene>
<dbReference type="EMBL" id="CABQ01000193">
    <property type="protein sequence ID" value="CBI08217.1"/>
    <property type="molecule type" value="Genomic_DNA"/>
</dbReference>
<keyword evidence="1" id="KW-0472">Membrane</keyword>
<accession>E6QLU6</accession>
<protein>
    <submittedName>
        <fullName evidence="2">Uncharacterized protein</fullName>
    </submittedName>
</protein>
<feature type="transmembrane region" description="Helical" evidence="1">
    <location>
        <begin position="33"/>
        <end position="52"/>
    </location>
</feature>
<sequence>MQVKSPNLVQKTLLDMADVCRESIGPLRDTARIILLFAACMAPGMFLAGWLNDIFIHRAWYLRGLLPVVSGSLVSFFLLMFCVFLIGNIEERRNKTDERLQKPPEASSV</sequence>
<keyword evidence="1" id="KW-0812">Transmembrane</keyword>
<name>E6QLU6_9ZZZZ</name>
<organism evidence="2">
    <name type="scientific">mine drainage metagenome</name>
    <dbReference type="NCBI Taxonomy" id="410659"/>
    <lineage>
        <taxon>unclassified sequences</taxon>
        <taxon>metagenomes</taxon>
        <taxon>ecological metagenomes</taxon>
    </lineage>
</organism>
<keyword evidence="1" id="KW-1133">Transmembrane helix</keyword>
<evidence type="ECO:0000313" key="2">
    <source>
        <dbReference type="EMBL" id="CBI08217.1"/>
    </source>
</evidence>
<feature type="transmembrane region" description="Helical" evidence="1">
    <location>
        <begin position="64"/>
        <end position="86"/>
    </location>
</feature>
<comment type="caution">
    <text evidence="2">The sequence shown here is derived from an EMBL/GenBank/DDBJ whole genome shotgun (WGS) entry which is preliminary data.</text>
</comment>
<evidence type="ECO:0000256" key="1">
    <source>
        <dbReference type="SAM" id="Phobius"/>
    </source>
</evidence>
<reference evidence="2" key="1">
    <citation type="submission" date="2009-10" db="EMBL/GenBank/DDBJ databases">
        <title>Diversity of trophic interactions inside an arsenic-rich microbial ecosystem.</title>
        <authorList>
            <person name="Bertin P.N."/>
            <person name="Heinrich-Salmeron A."/>
            <person name="Pelletier E."/>
            <person name="Goulhen-Chollet F."/>
            <person name="Arsene-Ploetze F."/>
            <person name="Gallien S."/>
            <person name="Calteau A."/>
            <person name="Vallenet D."/>
            <person name="Casiot C."/>
            <person name="Chane-Woon-Ming B."/>
            <person name="Giloteaux L."/>
            <person name="Barakat M."/>
            <person name="Bonnefoy V."/>
            <person name="Bruneel O."/>
            <person name="Chandler M."/>
            <person name="Cleiss J."/>
            <person name="Duran R."/>
            <person name="Elbaz-Poulichet F."/>
            <person name="Fonknechten N."/>
            <person name="Lauga B."/>
            <person name="Mornico D."/>
            <person name="Ortet P."/>
            <person name="Schaeffer C."/>
            <person name="Siguier P."/>
            <person name="Alexander Thil Smith A."/>
            <person name="Van Dorsselaer A."/>
            <person name="Weissenbach J."/>
            <person name="Medigue C."/>
            <person name="Le Paslier D."/>
        </authorList>
    </citation>
    <scope>NUCLEOTIDE SEQUENCE</scope>
</reference>
<dbReference type="AlphaFoldDB" id="E6QLU6"/>
<proteinExistence type="predicted"/>